<protein>
    <submittedName>
        <fullName evidence="1">Uncharacterized protein</fullName>
    </submittedName>
</protein>
<name>A0ABU0EJS1_9CELL</name>
<proteinExistence type="predicted"/>
<organism evidence="1 2">
    <name type="scientific">Cellulomonas humilata</name>
    <dbReference type="NCBI Taxonomy" id="144055"/>
    <lineage>
        <taxon>Bacteria</taxon>
        <taxon>Bacillati</taxon>
        <taxon>Actinomycetota</taxon>
        <taxon>Actinomycetes</taxon>
        <taxon>Micrococcales</taxon>
        <taxon>Cellulomonadaceae</taxon>
        <taxon>Cellulomonas</taxon>
    </lineage>
</organism>
<keyword evidence="2" id="KW-1185">Reference proteome</keyword>
<comment type="caution">
    <text evidence="1">The sequence shown here is derived from an EMBL/GenBank/DDBJ whole genome shotgun (WGS) entry which is preliminary data.</text>
</comment>
<dbReference type="EMBL" id="JAUSVB010000006">
    <property type="protein sequence ID" value="MDQ0375540.1"/>
    <property type="molecule type" value="Genomic_DNA"/>
</dbReference>
<sequence>MRIYEPRSTIQRFEVLHDRVGLVLAAAASVTEQLDAQMHWWSRWDDWAP</sequence>
<accession>A0ABU0EJS1</accession>
<gene>
    <name evidence="1" type="ORF">J2X26_003878</name>
</gene>
<dbReference type="Proteomes" id="UP001239626">
    <property type="component" value="Unassembled WGS sequence"/>
</dbReference>
<reference evidence="1 2" key="1">
    <citation type="submission" date="2023-07" db="EMBL/GenBank/DDBJ databases">
        <title>Sorghum-associated microbial communities from plants grown in Nebraska, USA.</title>
        <authorList>
            <person name="Schachtman D."/>
        </authorList>
    </citation>
    <scope>NUCLEOTIDE SEQUENCE [LARGE SCALE GENOMIC DNA]</scope>
    <source>
        <strain evidence="1 2">BE332</strain>
    </source>
</reference>
<dbReference type="RefSeq" id="WP_307494341.1">
    <property type="nucleotide sequence ID" value="NZ_JAUSVB010000006.1"/>
</dbReference>
<evidence type="ECO:0000313" key="2">
    <source>
        <dbReference type="Proteomes" id="UP001239626"/>
    </source>
</evidence>
<evidence type="ECO:0000313" key="1">
    <source>
        <dbReference type="EMBL" id="MDQ0375540.1"/>
    </source>
</evidence>